<dbReference type="PANTHER" id="PTHR34054:SF2">
    <property type="entry name" value="EXPRESSED PROTEIN"/>
    <property type="match status" value="1"/>
</dbReference>
<dbReference type="InterPro" id="IPR013083">
    <property type="entry name" value="Znf_RING/FYVE/PHD"/>
</dbReference>
<protein>
    <submittedName>
        <fullName evidence="5">RING-H2 finger ATL52-like</fullName>
    </submittedName>
</protein>
<dbReference type="GO" id="GO:0008270">
    <property type="term" value="F:zinc ion binding"/>
    <property type="evidence" value="ECO:0007669"/>
    <property type="project" value="UniProtKB-KW"/>
</dbReference>
<evidence type="ECO:0000313" key="5">
    <source>
        <dbReference type="EMBL" id="CAA3016488.1"/>
    </source>
</evidence>
<dbReference type="Proteomes" id="UP000594638">
    <property type="component" value="Unassembled WGS sequence"/>
</dbReference>
<dbReference type="Gene3D" id="3.30.40.10">
    <property type="entry name" value="Zinc/RING finger domain, C3HC4 (zinc finger)"/>
    <property type="match status" value="1"/>
</dbReference>
<keyword evidence="3" id="KW-0812">Transmembrane</keyword>
<dbReference type="InterPro" id="IPR001841">
    <property type="entry name" value="Znf_RING"/>
</dbReference>
<keyword evidence="3" id="KW-1133">Transmembrane helix</keyword>
<proteinExistence type="predicted"/>
<keyword evidence="1" id="KW-0862">Zinc</keyword>
<feature type="compositionally biased region" description="Polar residues" evidence="2">
    <location>
        <begin position="151"/>
        <end position="161"/>
    </location>
</feature>
<dbReference type="InterPro" id="IPR045884">
    <property type="entry name" value="At5g59350-like"/>
</dbReference>
<name>A0A8S0UGF2_OLEEU</name>
<accession>A0A8S0UGF2</accession>
<comment type="caution">
    <text evidence="5">The sequence shown here is derived from an EMBL/GenBank/DDBJ whole genome shotgun (WGS) entry which is preliminary data.</text>
</comment>
<reference evidence="5 6" key="1">
    <citation type="submission" date="2019-12" db="EMBL/GenBank/DDBJ databases">
        <authorList>
            <person name="Alioto T."/>
            <person name="Alioto T."/>
            <person name="Gomez Garrido J."/>
        </authorList>
    </citation>
    <scope>NUCLEOTIDE SEQUENCE [LARGE SCALE GENOMIC DNA]</scope>
</reference>
<sequence length="359" mass="40136">MADDEDSGLVIKLIICLVAAASATVLVTIYHCITAGNMNIHVLLRFHRNPPPRTTFVSTTEQPDPKLSIETSVAELLPAHKFQKDTGLIRVDDNTCAVCLSEFEEDEELRTLPECMHSFHIQCIDMWLYSHSNCPMCRTIVVPSPSMLSQLLDSNSGTESSQAHEFHGNSNDNKNLQFNPFGSEDSIPRFLYSIEEETRSDLESENGGSSFDISRKQSRSKSLSDLFHNIAETPFLTPVTSPPYFTPPLTPSSSSDNHNQKGCFNPFHESESDAAFNKLRSSPPPNLKFLRDAEDKLYSRKIMEEERPSQNYSIEEQYCPSSCSLQMAGLDFRWHLRVIAVAEGDASDSSATTAEEVKN</sequence>
<dbReference type="SUPFAM" id="SSF57850">
    <property type="entry name" value="RING/U-box"/>
    <property type="match status" value="1"/>
</dbReference>
<evidence type="ECO:0000313" key="6">
    <source>
        <dbReference type="Proteomes" id="UP000594638"/>
    </source>
</evidence>
<dbReference type="OrthoDB" id="8062037at2759"/>
<dbReference type="PANTHER" id="PTHR34054">
    <property type="entry name" value="EXPRESSED PROTEIN"/>
    <property type="match status" value="1"/>
</dbReference>
<dbReference type="CDD" id="cd16461">
    <property type="entry name" value="RING-H2_EL5-like"/>
    <property type="match status" value="1"/>
</dbReference>
<organism evidence="5 6">
    <name type="scientific">Olea europaea subsp. europaea</name>
    <dbReference type="NCBI Taxonomy" id="158383"/>
    <lineage>
        <taxon>Eukaryota</taxon>
        <taxon>Viridiplantae</taxon>
        <taxon>Streptophyta</taxon>
        <taxon>Embryophyta</taxon>
        <taxon>Tracheophyta</taxon>
        <taxon>Spermatophyta</taxon>
        <taxon>Magnoliopsida</taxon>
        <taxon>eudicotyledons</taxon>
        <taxon>Gunneridae</taxon>
        <taxon>Pentapetalae</taxon>
        <taxon>asterids</taxon>
        <taxon>lamiids</taxon>
        <taxon>Lamiales</taxon>
        <taxon>Oleaceae</taxon>
        <taxon>Oleeae</taxon>
        <taxon>Olea</taxon>
    </lineage>
</organism>
<dbReference type="Gramene" id="OE9A116415T1">
    <property type="protein sequence ID" value="OE9A116415C1"/>
    <property type="gene ID" value="OE9A116415"/>
</dbReference>
<feature type="domain" description="RING-type" evidence="4">
    <location>
        <begin position="96"/>
        <end position="138"/>
    </location>
</feature>
<evidence type="ECO:0000256" key="1">
    <source>
        <dbReference type="PROSITE-ProRule" id="PRU00175"/>
    </source>
</evidence>
<evidence type="ECO:0000259" key="4">
    <source>
        <dbReference type="PROSITE" id="PS50089"/>
    </source>
</evidence>
<dbReference type="Pfam" id="PF13639">
    <property type="entry name" value="zf-RING_2"/>
    <property type="match status" value="1"/>
</dbReference>
<dbReference type="SMART" id="SM00184">
    <property type="entry name" value="RING"/>
    <property type="match status" value="1"/>
</dbReference>
<keyword evidence="6" id="KW-1185">Reference proteome</keyword>
<feature type="transmembrane region" description="Helical" evidence="3">
    <location>
        <begin position="9"/>
        <end position="30"/>
    </location>
</feature>
<dbReference type="EMBL" id="CACTIH010007622">
    <property type="protein sequence ID" value="CAA3016488.1"/>
    <property type="molecule type" value="Genomic_DNA"/>
</dbReference>
<keyword evidence="1" id="KW-0863">Zinc-finger</keyword>
<feature type="region of interest" description="Disordered" evidence="2">
    <location>
        <begin position="151"/>
        <end position="179"/>
    </location>
</feature>
<keyword evidence="1" id="KW-0479">Metal-binding</keyword>
<dbReference type="AlphaFoldDB" id="A0A8S0UGF2"/>
<keyword evidence="3" id="KW-0472">Membrane</keyword>
<evidence type="ECO:0000256" key="2">
    <source>
        <dbReference type="SAM" id="MobiDB-lite"/>
    </source>
</evidence>
<gene>
    <name evidence="5" type="ORF">OLEA9_A116415</name>
</gene>
<evidence type="ECO:0000256" key="3">
    <source>
        <dbReference type="SAM" id="Phobius"/>
    </source>
</evidence>
<feature type="compositionally biased region" description="Polar residues" evidence="2">
    <location>
        <begin position="168"/>
        <end position="179"/>
    </location>
</feature>
<dbReference type="PROSITE" id="PS50089">
    <property type="entry name" value="ZF_RING_2"/>
    <property type="match status" value="1"/>
</dbReference>